<sequence length="198" mass="21929">MTASTTKLVLQQAYYLKNTWRRNCIGHEASATFNFFLQPSESEGKYTAEEMFRLLAKMNSSVTCSAKLQNLAALLQTNPGFFSGFTLVISVNLSRSFDLSLFEALWALQVPSPQVPLLRVRSAGMLAEMQISFKELGKIETHPDSIVDLRITQPFPGLLDLAQQFDLNVIGSAQKTRNEVWGALCTQNVKSTGSQVSS</sequence>
<dbReference type="InterPro" id="IPR035985">
    <property type="entry name" value="Ubiquitin-activating_enz"/>
</dbReference>
<dbReference type="Proteomes" id="UP000179920">
    <property type="component" value="Chromosome XV"/>
</dbReference>
<organism evidence="1 2">
    <name type="scientific">Ustilago bromivora</name>
    <dbReference type="NCBI Taxonomy" id="307758"/>
    <lineage>
        <taxon>Eukaryota</taxon>
        <taxon>Fungi</taxon>
        <taxon>Dikarya</taxon>
        <taxon>Basidiomycota</taxon>
        <taxon>Ustilaginomycotina</taxon>
        <taxon>Ustilaginomycetes</taxon>
        <taxon>Ustilaginales</taxon>
        <taxon>Ustilaginaceae</taxon>
        <taxon>Ustilago</taxon>
    </lineage>
</organism>
<evidence type="ECO:0000313" key="1">
    <source>
        <dbReference type="EMBL" id="SAM84809.1"/>
    </source>
</evidence>
<dbReference type="GO" id="GO:0008641">
    <property type="term" value="F:ubiquitin-like modifier activating enzyme activity"/>
    <property type="evidence" value="ECO:0007669"/>
    <property type="project" value="InterPro"/>
</dbReference>
<evidence type="ECO:0000313" key="2">
    <source>
        <dbReference type="Proteomes" id="UP000179920"/>
    </source>
</evidence>
<name>A0A1K0HIW6_9BASI</name>
<dbReference type="SUPFAM" id="SSF69572">
    <property type="entry name" value="Activating enzymes of the ubiquitin-like proteins"/>
    <property type="match status" value="1"/>
</dbReference>
<dbReference type="AlphaFoldDB" id="A0A1K0HIW6"/>
<proteinExistence type="predicted"/>
<accession>A0A1K0HIW6</accession>
<dbReference type="Gene3D" id="3.40.50.720">
    <property type="entry name" value="NAD(P)-binding Rossmann-like Domain"/>
    <property type="match status" value="1"/>
</dbReference>
<reference evidence="2" key="1">
    <citation type="submission" date="2016-04" db="EMBL/GenBank/DDBJ databases">
        <authorList>
            <person name="Guldener U."/>
            <person name="Guldener U."/>
        </authorList>
    </citation>
    <scope>NUCLEOTIDE SEQUENCE [LARGE SCALE GENOMIC DNA]</scope>
    <source>
        <strain evidence="2">UB2112</strain>
    </source>
</reference>
<dbReference type="EMBL" id="LT558131">
    <property type="protein sequence ID" value="SAM84809.1"/>
    <property type="molecule type" value="Genomic_DNA"/>
</dbReference>
<gene>
    <name evidence="1" type="ORF">UBRO_20850</name>
</gene>
<protein>
    <submittedName>
        <fullName evidence="1">Uncharacterized protein</fullName>
    </submittedName>
</protein>